<feature type="chain" id="PRO_5008136193" evidence="2">
    <location>
        <begin position="39"/>
        <end position="335"/>
    </location>
</feature>
<reference evidence="3" key="2">
    <citation type="submission" date="2020-05" db="UniProtKB">
        <authorList>
            <consortium name="EnsemblMetazoa"/>
        </authorList>
    </citation>
    <scope>IDENTIFICATION</scope>
    <source>
        <strain evidence="3">maculatus3</strain>
    </source>
</reference>
<organism evidence="3 4">
    <name type="scientific">Anopheles maculatus</name>
    <dbReference type="NCBI Taxonomy" id="74869"/>
    <lineage>
        <taxon>Eukaryota</taxon>
        <taxon>Metazoa</taxon>
        <taxon>Ecdysozoa</taxon>
        <taxon>Arthropoda</taxon>
        <taxon>Hexapoda</taxon>
        <taxon>Insecta</taxon>
        <taxon>Pterygota</taxon>
        <taxon>Neoptera</taxon>
        <taxon>Endopterygota</taxon>
        <taxon>Diptera</taxon>
        <taxon>Nematocera</taxon>
        <taxon>Culicoidea</taxon>
        <taxon>Culicidae</taxon>
        <taxon>Anophelinae</taxon>
        <taxon>Anopheles</taxon>
        <taxon>Anopheles maculatus group</taxon>
    </lineage>
</organism>
<feature type="region of interest" description="Disordered" evidence="1">
    <location>
        <begin position="275"/>
        <end position="335"/>
    </location>
</feature>
<reference evidence="4" key="1">
    <citation type="submission" date="2013-09" db="EMBL/GenBank/DDBJ databases">
        <title>The Genome Sequence of Anopheles maculatus species B.</title>
        <authorList>
            <consortium name="The Broad Institute Genomics Platform"/>
            <person name="Neafsey D.E."/>
            <person name="Besansky N."/>
            <person name="Howell P."/>
            <person name="Walton C."/>
            <person name="Young S.K."/>
            <person name="Zeng Q."/>
            <person name="Gargeya S."/>
            <person name="Fitzgerald M."/>
            <person name="Haas B."/>
            <person name="Abouelleil A."/>
            <person name="Allen A.W."/>
            <person name="Alvarado L."/>
            <person name="Arachchi H.M."/>
            <person name="Berlin A.M."/>
            <person name="Chapman S.B."/>
            <person name="Gainer-Dewar J."/>
            <person name="Goldberg J."/>
            <person name="Griggs A."/>
            <person name="Gujja S."/>
            <person name="Hansen M."/>
            <person name="Howarth C."/>
            <person name="Imamovic A."/>
            <person name="Ireland A."/>
            <person name="Larimer J."/>
            <person name="McCowan C."/>
            <person name="Murphy C."/>
            <person name="Pearson M."/>
            <person name="Poon T.W."/>
            <person name="Priest M."/>
            <person name="Roberts A."/>
            <person name="Saif S."/>
            <person name="Shea T."/>
            <person name="Sisk P."/>
            <person name="Sykes S."/>
            <person name="Wortman J."/>
            <person name="Nusbaum C."/>
            <person name="Birren B."/>
        </authorList>
    </citation>
    <scope>NUCLEOTIDE SEQUENCE [LARGE SCALE GENOMIC DNA]</scope>
    <source>
        <strain evidence="4">maculatus3</strain>
    </source>
</reference>
<keyword evidence="4" id="KW-1185">Reference proteome</keyword>
<evidence type="ECO:0000256" key="2">
    <source>
        <dbReference type="SAM" id="SignalP"/>
    </source>
</evidence>
<feature type="compositionally biased region" description="Low complexity" evidence="1">
    <location>
        <begin position="306"/>
        <end position="335"/>
    </location>
</feature>
<proteinExistence type="predicted"/>
<evidence type="ECO:0000256" key="1">
    <source>
        <dbReference type="SAM" id="MobiDB-lite"/>
    </source>
</evidence>
<dbReference type="VEuPathDB" id="VectorBase:AMAM015041"/>
<protein>
    <submittedName>
        <fullName evidence="3">Uncharacterized protein</fullName>
    </submittedName>
</protein>
<dbReference type="Proteomes" id="UP000075901">
    <property type="component" value="Unassembled WGS sequence"/>
</dbReference>
<name>A0A182SWU4_9DIPT</name>
<feature type="compositionally biased region" description="Basic residues" evidence="1">
    <location>
        <begin position="278"/>
        <end position="288"/>
    </location>
</feature>
<keyword evidence="2" id="KW-0732">Signal</keyword>
<evidence type="ECO:0000313" key="3">
    <source>
        <dbReference type="EnsemblMetazoa" id="AMAM015041-PA"/>
    </source>
</evidence>
<accession>A0A182SWU4</accession>
<feature type="signal peptide" evidence="2">
    <location>
        <begin position="1"/>
        <end position="38"/>
    </location>
</feature>
<dbReference type="EnsemblMetazoa" id="AMAM015041-RA">
    <property type="protein sequence ID" value="AMAM015041-PA"/>
    <property type="gene ID" value="AMAM015041"/>
</dbReference>
<dbReference type="AlphaFoldDB" id="A0A182SWU4"/>
<evidence type="ECO:0000313" key="4">
    <source>
        <dbReference type="Proteomes" id="UP000075901"/>
    </source>
</evidence>
<sequence length="335" mass="39512">MPLSTLNRRQSCARQQCQRHLLLQLLVTVLALVGLVAAAPAKRNTSPYSFNVTLALQQASSTWMSPCGRNGQGNVGLSHDASFNKSTKYFYMERQINLTLLDLENWRELAGSNKSVTTWNDNDRKRQFKFLQPFVKNESSWERRLSVYWAYLKLVRLFHEKYPETTNIDRYQANALESVNEANRQLLCMVQEYRAVTKLQKKLIDAEHMERMIKFNIQDAGEIEIHIWNVMCRLECFLRNMRKHLRQLSGKRNRPHKKINLLSCKACPYCSNANKQCKPSKKKHRKQPKQQQQPRQHNRADHRAQQKQQSKQQQQQKQQQKQQQQQPSRQPKGQR</sequence>